<name>A0A2K9D5J0_9MICO</name>
<dbReference type="SUPFAM" id="SSF53850">
    <property type="entry name" value="Periplasmic binding protein-like II"/>
    <property type="match status" value="1"/>
</dbReference>
<sequence length="840" mass="85586">MLRPRRRTLLASTASGFVTAALVFTLVAGANVALGSPAQAATPASSAVTVTAAEQDRDLTHAPMPDLAVTVSQTENLVAQGVRVSWTGGKKSVVSSVSSGGENFLQIFMCWGDDPTDSSRPDRTTCQYGAPGNIGASRDAYRASGTALADVPKEDQAYTAPGLASFLPPYTAIPFVARDGKRVDAIKTDPTTGAKSRDLTVDLSTNEFFTSYTTNEIPWAGSGDDGSGSVSFEVQTLAQSNGLGCGTPVVHDGVTTGASCWLVVLPRGTADNGASSISQSGLFIDSWRHALSIKLDFEPVGSRCEAGAKEHQLAGSELISYAAGSWQPAVCKQASGGVYSLLTVPESDAVTAAATTDDAPLALTSFPLAADGGSDPLVYAPLAISGISVALAIDRSPDPFLQDIPEKYLAAAHLPFTSVNLTPRLLAKLLSYSYLSSLPTGADTSYMGAKNPSNITKDPDFLAVNDPEWAAQDLAGPAIADVIVPQGRSDAARAVWAYIAADDDARAFLAGEPDPWGMTVNPWYATDAAKNKTGSAFSLDRDDFPKADPVEYAPTNSGPVNLVTWRPYASDLGTVSYLTLRGDGQILGGWDPYASPPRYAKASRMATGSQAMLGLTSSAAASRYQVISASLRNPAGSFVAATGDAMAAAAAAMTADNAAGAVVGFQPASPEAKAATSAYPLTLPIYAANNPAKTTAAVRTSYAAFIRYAVSTNGQTPGADEGQLPAGYAPLPSSWVAQATAAAERLETYAPATTTAPPTSPAAAAPARPAAAAAAAAPVAAPAAAAPTATGAASGALAGATTPGDPDVGALAAAVPATVLGGAAGALIVPLITRFRRRVL</sequence>
<keyword evidence="2" id="KW-0732">Signal</keyword>
<keyword evidence="1" id="KW-0472">Membrane</keyword>
<organism evidence="3 4">
    <name type="scientific">Microbacterium hominis</name>
    <dbReference type="NCBI Taxonomy" id="162426"/>
    <lineage>
        <taxon>Bacteria</taxon>
        <taxon>Bacillati</taxon>
        <taxon>Actinomycetota</taxon>
        <taxon>Actinomycetes</taxon>
        <taxon>Micrococcales</taxon>
        <taxon>Microbacteriaceae</taxon>
        <taxon>Microbacterium</taxon>
    </lineage>
</organism>
<dbReference type="Proteomes" id="UP000233276">
    <property type="component" value="Chromosome"/>
</dbReference>
<evidence type="ECO:0000313" key="4">
    <source>
        <dbReference type="Proteomes" id="UP000233276"/>
    </source>
</evidence>
<feature type="transmembrane region" description="Helical" evidence="1">
    <location>
        <begin position="810"/>
        <end position="832"/>
    </location>
</feature>
<evidence type="ECO:0000256" key="1">
    <source>
        <dbReference type="SAM" id="Phobius"/>
    </source>
</evidence>
<keyword evidence="1" id="KW-0812">Transmembrane</keyword>
<evidence type="ECO:0000313" key="3">
    <source>
        <dbReference type="EMBL" id="AUG28930.1"/>
    </source>
</evidence>
<accession>A0A2K9D5J0</accession>
<feature type="chain" id="PRO_5014979107" description="PBP domain-containing protein" evidence="2">
    <location>
        <begin position="41"/>
        <end position="840"/>
    </location>
</feature>
<evidence type="ECO:0008006" key="5">
    <source>
        <dbReference type="Google" id="ProtNLM"/>
    </source>
</evidence>
<feature type="signal peptide" evidence="2">
    <location>
        <begin position="1"/>
        <end position="40"/>
    </location>
</feature>
<dbReference type="KEGG" id="mhos:CXR34_05220"/>
<dbReference type="EMBL" id="CP025299">
    <property type="protein sequence ID" value="AUG28930.1"/>
    <property type="molecule type" value="Genomic_DNA"/>
</dbReference>
<proteinExistence type="predicted"/>
<evidence type="ECO:0000256" key="2">
    <source>
        <dbReference type="SAM" id="SignalP"/>
    </source>
</evidence>
<dbReference type="RefSeq" id="WP_101305806.1">
    <property type="nucleotide sequence ID" value="NZ_CP025299.1"/>
</dbReference>
<dbReference type="Gene3D" id="3.40.190.10">
    <property type="entry name" value="Periplasmic binding protein-like II"/>
    <property type="match status" value="1"/>
</dbReference>
<keyword evidence="1" id="KW-1133">Transmembrane helix</keyword>
<protein>
    <recommendedName>
        <fullName evidence="5">PBP domain-containing protein</fullName>
    </recommendedName>
</protein>
<dbReference type="AlphaFoldDB" id="A0A2K9D5J0"/>
<gene>
    <name evidence="3" type="ORF">CXR34_05220</name>
</gene>
<reference evidence="3 4" key="1">
    <citation type="submission" date="2017-12" db="EMBL/GenBank/DDBJ databases">
        <title>Isolation and characterization of estrogens degradatiion strain Microbacterium hominis SJTG1.</title>
        <authorList>
            <person name="Xiong W."/>
            <person name="Yin C."/>
            <person name="Zheng D."/>
            <person name="Liang R."/>
        </authorList>
    </citation>
    <scope>NUCLEOTIDE SEQUENCE [LARGE SCALE GENOMIC DNA]</scope>
    <source>
        <strain evidence="3 4">SJTG1</strain>
    </source>
</reference>